<evidence type="ECO:0000313" key="2">
    <source>
        <dbReference type="Proteomes" id="UP000030752"/>
    </source>
</evidence>
<dbReference type="Proteomes" id="UP000030752">
    <property type="component" value="Unassembled WGS sequence"/>
</dbReference>
<dbReference type="EMBL" id="KB822712">
    <property type="protein sequence ID" value="ETN45467.1"/>
    <property type="molecule type" value="Genomic_DNA"/>
</dbReference>
<protein>
    <recommendedName>
        <fullName evidence="3">Calcineurin-like phosphoesterase domain-containing protein</fullName>
    </recommendedName>
</protein>
<name>W2S9V9_CYPE1</name>
<dbReference type="VEuPathDB" id="FungiDB:HMPREF1541_09299"/>
<dbReference type="AlphaFoldDB" id="W2S9V9"/>
<dbReference type="Gene3D" id="3.60.21.10">
    <property type="match status" value="1"/>
</dbReference>
<evidence type="ECO:0008006" key="3">
    <source>
        <dbReference type="Google" id="ProtNLM"/>
    </source>
</evidence>
<sequence>MTIRKLRLLLILDTYGQTPKLPPGDVLIHAGDITVQDTHKELPKSIDGLEKANFAVKIVVAGSHEKA</sequence>
<accession>W2S9V9</accession>
<evidence type="ECO:0000313" key="1">
    <source>
        <dbReference type="EMBL" id="ETN45467.1"/>
    </source>
</evidence>
<dbReference type="PANTHER" id="PTHR12905">
    <property type="entry name" value="METALLOPHOSPHOESTERASE"/>
    <property type="match status" value="1"/>
</dbReference>
<organism evidence="1 2">
    <name type="scientific">Cyphellophora europaea (strain CBS 101466)</name>
    <name type="common">Phialophora europaea</name>
    <dbReference type="NCBI Taxonomy" id="1220924"/>
    <lineage>
        <taxon>Eukaryota</taxon>
        <taxon>Fungi</taxon>
        <taxon>Dikarya</taxon>
        <taxon>Ascomycota</taxon>
        <taxon>Pezizomycotina</taxon>
        <taxon>Eurotiomycetes</taxon>
        <taxon>Chaetothyriomycetidae</taxon>
        <taxon>Chaetothyriales</taxon>
        <taxon>Cyphellophoraceae</taxon>
        <taxon>Cyphellophora</taxon>
    </lineage>
</organism>
<dbReference type="InterPro" id="IPR051693">
    <property type="entry name" value="UPF0046_metallophosphoest"/>
</dbReference>
<dbReference type="OrthoDB" id="630188at2759"/>
<proteinExistence type="predicted"/>
<dbReference type="HOGENOM" id="CLU_2812274_0_0_1"/>
<gene>
    <name evidence="1" type="ORF">HMPREF1541_09299</name>
</gene>
<keyword evidence="2" id="KW-1185">Reference proteome</keyword>
<reference evidence="1 2" key="1">
    <citation type="submission" date="2013-03" db="EMBL/GenBank/DDBJ databases">
        <title>The Genome Sequence of Phialophora europaea CBS 101466.</title>
        <authorList>
            <consortium name="The Broad Institute Genomics Platform"/>
            <person name="Cuomo C."/>
            <person name="de Hoog S."/>
            <person name="Gorbushina A."/>
            <person name="Walker B."/>
            <person name="Young S.K."/>
            <person name="Zeng Q."/>
            <person name="Gargeya S."/>
            <person name="Fitzgerald M."/>
            <person name="Haas B."/>
            <person name="Abouelleil A."/>
            <person name="Allen A.W."/>
            <person name="Alvarado L."/>
            <person name="Arachchi H.M."/>
            <person name="Berlin A.M."/>
            <person name="Chapman S.B."/>
            <person name="Gainer-Dewar J."/>
            <person name="Goldberg J."/>
            <person name="Griggs A."/>
            <person name="Gujja S."/>
            <person name="Hansen M."/>
            <person name="Howarth C."/>
            <person name="Imamovic A."/>
            <person name="Ireland A."/>
            <person name="Larimer J."/>
            <person name="McCowan C."/>
            <person name="Murphy C."/>
            <person name="Pearson M."/>
            <person name="Poon T.W."/>
            <person name="Priest M."/>
            <person name="Roberts A."/>
            <person name="Saif S."/>
            <person name="Shea T."/>
            <person name="Sisk P."/>
            <person name="Sykes S."/>
            <person name="Wortman J."/>
            <person name="Nusbaum C."/>
            <person name="Birren B."/>
        </authorList>
    </citation>
    <scope>NUCLEOTIDE SEQUENCE [LARGE SCALE GENOMIC DNA]</scope>
    <source>
        <strain evidence="1 2">CBS 101466</strain>
    </source>
</reference>
<dbReference type="InterPro" id="IPR029052">
    <property type="entry name" value="Metallo-depent_PP-like"/>
</dbReference>
<dbReference type="RefSeq" id="XP_008712195.1">
    <property type="nucleotide sequence ID" value="XM_008713973.1"/>
</dbReference>
<dbReference type="InParanoid" id="W2S9V9"/>
<dbReference type="GeneID" id="19976638"/>
<dbReference type="PANTHER" id="PTHR12905:SF16">
    <property type="entry name" value="SER_THR PROTEIN PHOSPHATASE FAMILY PROTEIN (AFU_ORTHOLOGUE AFUA_1G06000)"/>
    <property type="match status" value="1"/>
</dbReference>